<feature type="transmembrane region" description="Helical" evidence="7">
    <location>
        <begin position="781"/>
        <end position="805"/>
    </location>
</feature>
<dbReference type="Pfam" id="PF12704">
    <property type="entry name" value="MacB_PCD"/>
    <property type="match status" value="2"/>
</dbReference>
<keyword evidence="4 7" id="KW-1133">Transmembrane helix</keyword>
<evidence type="ECO:0000256" key="5">
    <source>
        <dbReference type="ARBA" id="ARBA00023136"/>
    </source>
</evidence>
<evidence type="ECO:0000256" key="4">
    <source>
        <dbReference type="ARBA" id="ARBA00022989"/>
    </source>
</evidence>
<feature type="domain" description="ABC3 transporter permease C-terminal" evidence="8">
    <location>
        <begin position="784"/>
        <end position="897"/>
    </location>
</feature>
<feature type="transmembrane region" description="Helical" evidence="7">
    <location>
        <begin position="380"/>
        <end position="406"/>
    </location>
</feature>
<evidence type="ECO:0000256" key="2">
    <source>
        <dbReference type="ARBA" id="ARBA00022475"/>
    </source>
</evidence>
<keyword evidence="3 7" id="KW-0812">Transmembrane</keyword>
<dbReference type="GO" id="GO:0005886">
    <property type="term" value="C:plasma membrane"/>
    <property type="evidence" value="ECO:0007669"/>
    <property type="project" value="UniProtKB-SubCell"/>
</dbReference>
<evidence type="ECO:0000313" key="11">
    <source>
        <dbReference type="Proteomes" id="UP001218638"/>
    </source>
</evidence>
<feature type="domain" description="ABC3 transporter permease C-terminal" evidence="8">
    <location>
        <begin position="385"/>
        <end position="501"/>
    </location>
</feature>
<dbReference type="PANTHER" id="PTHR30572">
    <property type="entry name" value="MEMBRANE COMPONENT OF TRANSPORTER-RELATED"/>
    <property type="match status" value="1"/>
</dbReference>
<evidence type="ECO:0000256" key="3">
    <source>
        <dbReference type="ARBA" id="ARBA00022692"/>
    </source>
</evidence>
<feature type="transmembrane region" description="Helical" evidence="7">
    <location>
        <begin position="471"/>
        <end position="497"/>
    </location>
</feature>
<evidence type="ECO:0000259" key="9">
    <source>
        <dbReference type="Pfam" id="PF12704"/>
    </source>
</evidence>
<feature type="transmembrane region" description="Helical" evidence="7">
    <location>
        <begin position="427"/>
        <end position="451"/>
    </location>
</feature>
<proteinExistence type="inferred from homology"/>
<keyword evidence="5 7" id="KW-0472">Membrane</keyword>
<gene>
    <name evidence="10" type="ORF">PXH66_16165</name>
</gene>
<dbReference type="PANTHER" id="PTHR30572:SF4">
    <property type="entry name" value="ABC TRANSPORTER PERMEASE YTRF"/>
    <property type="match status" value="1"/>
</dbReference>
<dbReference type="AlphaFoldDB" id="A0AAF0CPB5"/>
<dbReference type="EMBL" id="CP119075">
    <property type="protein sequence ID" value="WED63874.1"/>
    <property type="molecule type" value="Genomic_DNA"/>
</dbReference>
<feature type="transmembrane region" description="Helical" evidence="7">
    <location>
        <begin position="836"/>
        <end position="855"/>
    </location>
</feature>
<dbReference type="KEGG" id="slom:PXH66_16165"/>
<evidence type="ECO:0000256" key="1">
    <source>
        <dbReference type="ARBA" id="ARBA00004651"/>
    </source>
</evidence>
<keyword evidence="11" id="KW-1185">Reference proteome</keyword>
<protein>
    <submittedName>
        <fullName evidence="10">ABC transporter permease</fullName>
    </submittedName>
</protein>
<feature type="transmembrane region" description="Helical" evidence="7">
    <location>
        <begin position="867"/>
        <end position="889"/>
    </location>
</feature>
<feature type="domain" description="MacB-like periplasmic core" evidence="9">
    <location>
        <begin position="527"/>
        <end position="734"/>
    </location>
</feature>
<dbReference type="InterPro" id="IPR050250">
    <property type="entry name" value="Macrolide_Exporter_MacB"/>
</dbReference>
<organism evidence="10 11">
    <name type="scientific">Synoicihabitans lomoniglobus</name>
    <dbReference type="NCBI Taxonomy" id="2909285"/>
    <lineage>
        <taxon>Bacteria</taxon>
        <taxon>Pseudomonadati</taxon>
        <taxon>Verrucomicrobiota</taxon>
        <taxon>Opitutia</taxon>
        <taxon>Opitutales</taxon>
        <taxon>Opitutaceae</taxon>
        <taxon>Synoicihabitans</taxon>
    </lineage>
</organism>
<comment type="similarity">
    <text evidence="6">Belongs to the ABC-4 integral membrane protein family.</text>
</comment>
<dbReference type="InterPro" id="IPR025857">
    <property type="entry name" value="MacB_PCD"/>
</dbReference>
<dbReference type="InterPro" id="IPR047928">
    <property type="entry name" value="Perm_prefix_1"/>
</dbReference>
<dbReference type="Proteomes" id="UP001218638">
    <property type="component" value="Chromosome"/>
</dbReference>
<dbReference type="InterPro" id="IPR003838">
    <property type="entry name" value="ABC3_permease_C"/>
</dbReference>
<feature type="domain" description="MacB-like periplasmic core" evidence="9">
    <location>
        <begin position="97"/>
        <end position="328"/>
    </location>
</feature>
<evidence type="ECO:0000313" key="10">
    <source>
        <dbReference type="EMBL" id="WED63874.1"/>
    </source>
</evidence>
<dbReference type="GO" id="GO:0022857">
    <property type="term" value="F:transmembrane transporter activity"/>
    <property type="evidence" value="ECO:0007669"/>
    <property type="project" value="TreeGrafter"/>
</dbReference>
<dbReference type="NCBIfam" id="NF038403">
    <property type="entry name" value="perm_prefix_1"/>
    <property type="match status" value="1"/>
</dbReference>
<comment type="subcellular location">
    <subcellularLocation>
        <location evidence="1">Cell membrane</location>
        <topology evidence="1">Multi-pass membrane protein</topology>
    </subcellularLocation>
</comment>
<dbReference type="Pfam" id="PF02687">
    <property type="entry name" value="FtsX"/>
    <property type="match status" value="2"/>
</dbReference>
<dbReference type="RefSeq" id="WP_330930578.1">
    <property type="nucleotide sequence ID" value="NZ_CP119075.1"/>
</dbReference>
<feature type="transmembrane region" description="Helical" evidence="7">
    <location>
        <begin position="518"/>
        <end position="540"/>
    </location>
</feature>
<evidence type="ECO:0000259" key="8">
    <source>
        <dbReference type="Pfam" id="PF02687"/>
    </source>
</evidence>
<name>A0AAF0CPB5_9BACT</name>
<sequence length="904" mass="97260">MRFGIWINRLKHWGKRGELRRRLDEELAFHFDELVAEHERRGLSPAAARRAAQRDLGNKTLTRESYREQAGWPWLEELGRDISLALRNLTRRRGYALSMIGLLAVGLAATLSVYVLTDAMLRRALPVPEPEELHLIADAEGQPAWFSRATLDRLRANVPQAAVIAYGGETQVTVQRGRQPAQSVSGQLVSGGAFAGLGLIPAHGRLLNPGDDRIGEGAPVAVVSYAWAQREYGSAPAAVGQELLVNQMELEVVGVLPERFHGFDAVDRVDLFFPTALQPQLGISSNAHEFASDDRPNDPDWNRENRVRWLETLVRVPSGLAVATVGPALEMAVAPDREDLISQINSPEEREGVRRMSWQVVAAPGGYSNARNAFAGTGRMLTGLVVSLLLLTCANLSGIMLVRTLSRHREMGVRLSLGAGRWRTCRLAVVEAVVCGILGAVVGLLLATWMLPAAAQLLTPGATLTLELVGWSQLTMLVGVALFCSVGCALVPAWWIARLQPLVALNGAMGGGSMPQRVGRALVAVQLALAVMLVAVSLSLGGEIAEVLNRDPGFERDTVLTTRFNPRAAGYTSDGLAGLNQRLRNTVEQVPGVERVGLSSNGILAGSRSRSGVFPRGEGLTGRGGNYQQDTADIDYLATVGLRLLQGRWFEVTDTDDAPQVAVVTRAFARAMWGRADVIGEQFGYDYEATENDMTVIGIVADAGINQARETETEMFFTPGEQNQWGYGFLAVRVSRHPDAVRRMLVEALEAAEPGLVFGRWETLGERREGNMRREIASSRLATIIAGVAMLLATFGVGGSLAHLVTLRQRELAVRAALGATPNRLLRGVLHDGLRIGLQGAAGGGALVALVAWGVPVVSWWDASPSAVVGIVAAGGGVLAAVVGGWLPARRASRVDPQRMLKAD</sequence>
<accession>A0AAF0CPB5</accession>
<keyword evidence="2" id="KW-1003">Cell membrane</keyword>
<reference evidence="10" key="1">
    <citation type="submission" date="2023-03" db="EMBL/GenBank/DDBJ databases">
        <title>Lomoglobus Profundus gen. nov., sp. nov., a novel member of the phylum Verrucomicrobia, isolated from deep-marine sediment of South China Sea.</title>
        <authorList>
            <person name="Ahmad T."/>
            <person name="Ishaq S.E."/>
            <person name="Wang F."/>
        </authorList>
    </citation>
    <scope>NUCLEOTIDE SEQUENCE</scope>
    <source>
        <strain evidence="10">LMO-M01</strain>
    </source>
</reference>
<feature type="transmembrane region" description="Helical" evidence="7">
    <location>
        <begin position="95"/>
        <end position="116"/>
    </location>
</feature>
<evidence type="ECO:0000256" key="7">
    <source>
        <dbReference type="SAM" id="Phobius"/>
    </source>
</evidence>
<evidence type="ECO:0000256" key="6">
    <source>
        <dbReference type="ARBA" id="ARBA00038076"/>
    </source>
</evidence>